<dbReference type="Gramene" id="Zm00001eb241340_T001">
    <property type="protein sequence ID" value="Zm00001eb241340_P001"/>
    <property type="gene ID" value="Zm00001eb241340"/>
</dbReference>
<accession>A0A804U866</accession>
<proteinExistence type="predicted"/>
<feature type="region of interest" description="Disordered" evidence="1">
    <location>
        <begin position="69"/>
        <end position="137"/>
    </location>
</feature>
<sequence>MAPAVTDTLAKAITFDPSFQSVLAAAITSVMGRGRAAATEKTPWCFLDSYVDAECKDYRGQGLQAIVERAGAGSRPTTQQTGEAASRRAAHRHRRPASSPMRSATRPGSHRRQSSRRRAPPHRRLQPKRRWPRNTSGRYANTISITLPFASWCRTD</sequence>
<evidence type="ECO:0000313" key="3">
    <source>
        <dbReference type="Proteomes" id="UP000007305"/>
    </source>
</evidence>
<name>A0A804U866_MAIZE</name>
<dbReference type="InParanoid" id="A0A804U866"/>
<protein>
    <submittedName>
        <fullName evidence="2">Uncharacterized protein</fullName>
    </submittedName>
</protein>
<evidence type="ECO:0000256" key="1">
    <source>
        <dbReference type="SAM" id="MobiDB-lite"/>
    </source>
</evidence>
<feature type="compositionally biased region" description="Basic residues" evidence="1">
    <location>
        <begin position="108"/>
        <end position="132"/>
    </location>
</feature>
<dbReference type="EnsemblPlants" id="Zm00001eb241340_T001">
    <property type="protein sequence ID" value="Zm00001eb241340_P001"/>
    <property type="gene ID" value="Zm00001eb241340"/>
</dbReference>
<dbReference type="Proteomes" id="UP000007305">
    <property type="component" value="Chromosome 5"/>
</dbReference>
<reference evidence="2" key="3">
    <citation type="submission" date="2021-05" db="UniProtKB">
        <authorList>
            <consortium name="EnsemblPlants"/>
        </authorList>
    </citation>
    <scope>IDENTIFICATION</scope>
    <source>
        <strain evidence="2">cv. B73</strain>
    </source>
</reference>
<keyword evidence="3" id="KW-1185">Reference proteome</keyword>
<reference evidence="3" key="1">
    <citation type="journal article" date="2009" name="Science">
        <title>The B73 maize genome: complexity, diversity, and dynamics.</title>
        <authorList>
            <person name="Schnable P.S."/>
            <person name="Ware D."/>
            <person name="Fulton R.S."/>
            <person name="Stein J.C."/>
            <person name="Wei F."/>
            <person name="Pasternak S."/>
            <person name="Liang C."/>
            <person name="Zhang J."/>
            <person name="Fulton L."/>
            <person name="Graves T.A."/>
            <person name="Minx P."/>
            <person name="Reily A.D."/>
            <person name="Courtney L."/>
            <person name="Kruchowski S.S."/>
            <person name="Tomlinson C."/>
            <person name="Strong C."/>
            <person name="Delehaunty K."/>
            <person name="Fronick C."/>
            <person name="Courtney B."/>
            <person name="Rock S.M."/>
            <person name="Belter E."/>
            <person name="Du F."/>
            <person name="Kim K."/>
            <person name="Abbott R.M."/>
            <person name="Cotton M."/>
            <person name="Levy A."/>
            <person name="Marchetto P."/>
            <person name="Ochoa K."/>
            <person name="Jackson S.M."/>
            <person name="Gillam B."/>
            <person name="Chen W."/>
            <person name="Yan L."/>
            <person name="Higginbotham J."/>
            <person name="Cardenas M."/>
            <person name="Waligorski J."/>
            <person name="Applebaum E."/>
            <person name="Phelps L."/>
            <person name="Falcone J."/>
            <person name="Kanchi K."/>
            <person name="Thane T."/>
            <person name="Scimone A."/>
            <person name="Thane N."/>
            <person name="Henke J."/>
            <person name="Wang T."/>
            <person name="Ruppert J."/>
            <person name="Shah N."/>
            <person name="Rotter K."/>
            <person name="Hodges J."/>
            <person name="Ingenthron E."/>
            <person name="Cordes M."/>
            <person name="Kohlberg S."/>
            <person name="Sgro J."/>
            <person name="Delgado B."/>
            <person name="Mead K."/>
            <person name="Chinwalla A."/>
            <person name="Leonard S."/>
            <person name="Crouse K."/>
            <person name="Collura K."/>
            <person name="Kudrna D."/>
            <person name="Currie J."/>
            <person name="He R."/>
            <person name="Angelova A."/>
            <person name="Rajasekar S."/>
            <person name="Mueller T."/>
            <person name="Lomeli R."/>
            <person name="Scara G."/>
            <person name="Ko A."/>
            <person name="Delaney K."/>
            <person name="Wissotski M."/>
            <person name="Lopez G."/>
            <person name="Campos D."/>
            <person name="Braidotti M."/>
            <person name="Ashley E."/>
            <person name="Golser W."/>
            <person name="Kim H."/>
            <person name="Lee S."/>
            <person name="Lin J."/>
            <person name="Dujmic Z."/>
            <person name="Kim W."/>
            <person name="Talag J."/>
            <person name="Zuccolo A."/>
            <person name="Fan C."/>
            <person name="Sebastian A."/>
            <person name="Kramer M."/>
            <person name="Spiegel L."/>
            <person name="Nascimento L."/>
            <person name="Zutavern T."/>
            <person name="Miller B."/>
            <person name="Ambroise C."/>
            <person name="Muller S."/>
            <person name="Spooner W."/>
            <person name="Narechania A."/>
            <person name="Ren L."/>
            <person name="Wei S."/>
            <person name="Kumari S."/>
            <person name="Faga B."/>
            <person name="Levy M.J."/>
            <person name="McMahan L."/>
            <person name="Van Buren P."/>
            <person name="Vaughn M.W."/>
            <person name="Ying K."/>
            <person name="Yeh C.-T."/>
            <person name="Emrich S.J."/>
            <person name="Jia Y."/>
            <person name="Kalyanaraman A."/>
            <person name="Hsia A.-P."/>
            <person name="Barbazuk W.B."/>
            <person name="Baucom R.S."/>
            <person name="Brutnell T.P."/>
            <person name="Carpita N.C."/>
            <person name="Chaparro C."/>
            <person name="Chia J.-M."/>
            <person name="Deragon J.-M."/>
            <person name="Estill J.C."/>
            <person name="Fu Y."/>
            <person name="Jeddeloh J.A."/>
            <person name="Han Y."/>
            <person name="Lee H."/>
            <person name="Li P."/>
            <person name="Lisch D.R."/>
            <person name="Liu S."/>
            <person name="Liu Z."/>
            <person name="Nagel D.H."/>
            <person name="McCann M.C."/>
            <person name="SanMiguel P."/>
            <person name="Myers A.M."/>
            <person name="Nettleton D."/>
            <person name="Nguyen J."/>
            <person name="Penning B.W."/>
            <person name="Ponnala L."/>
            <person name="Schneider K.L."/>
            <person name="Schwartz D.C."/>
            <person name="Sharma A."/>
            <person name="Soderlund C."/>
            <person name="Springer N.M."/>
            <person name="Sun Q."/>
            <person name="Wang H."/>
            <person name="Waterman M."/>
            <person name="Westerman R."/>
            <person name="Wolfgruber T.K."/>
            <person name="Yang L."/>
            <person name="Yu Y."/>
            <person name="Zhang L."/>
            <person name="Zhou S."/>
            <person name="Zhu Q."/>
            <person name="Bennetzen J.L."/>
            <person name="Dawe R.K."/>
            <person name="Jiang J."/>
            <person name="Jiang N."/>
            <person name="Presting G.G."/>
            <person name="Wessler S.R."/>
            <person name="Aluru S."/>
            <person name="Martienssen R.A."/>
            <person name="Clifton S.W."/>
            <person name="McCombie W.R."/>
            <person name="Wing R.A."/>
            <person name="Wilson R.K."/>
        </authorList>
    </citation>
    <scope>NUCLEOTIDE SEQUENCE [LARGE SCALE GENOMIC DNA]</scope>
    <source>
        <strain evidence="3">cv. B73</strain>
    </source>
</reference>
<dbReference type="AlphaFoldDB" id="A0A804U866"/>
<reference evidence="2" key="2">
    <citation type="submission" date="2019-07" db="EMBL/GenBank/DDBJ databases">
        <authorList>
            <person name="Seetharam A."/>
            <person name="Woodhouse M."/>
            <person name="Cannon E."/>
        </authorList>
    </citation>
    <scope>NUCLEOTIDE SEQUENCE [LARGE SCALE GENOMIC DNA]</scope>
    <source>
        <strain evidence="2">cv. B73</strain>
    </source>
</reference>
<organism evidence="2 3">
    <name type="scientific">Zea mays</name>
    <name type="common">Maize</name>
    <dbReference type="NCBI Taxonomy" id="4577"/>
    <lineage>
        <taxon>Eukaryota</taxon>
        <taxon>Viridiplantae</taxon>
        <taxon>Streptophyta</taxon>
        <taxon>Embryophyta</taxon>
        <taxon>Tracheophyta</taxon>
        <taxon>Spermatophyta</taxon>
        <taxon>Magnoliopsida</taxon>
        <taxon>Liliopsida</taxon>
        <taxon>Poales</taxon>
        <taxon>Poaceae</taxon>
        <taxon>PACMAD clade</taxon>
        <taxon>Panicoideae</taxon>
        <taxon>Andropogonodae</taxon>
        <taxon>Andropogoneae</taxon>
        <taxon>Tripsacinae</taxon>
        <taxon>Zea</taxon>
    </lineage>
</organism>
<evidence type="ECO:0000313" key="2">
    <source>
        <dbReference type="EnsemblPlants" id="Zm00001eb241340_P001"/>
    </source>
</evidence>